<evidence type="ECO:0000313" key="1">
    <source>
        <dbReference type="EMBL" id="MFK4754011.1"/>
    </source>
</evidence>
<comment type="caution">
    <text evidence="1">The sequence shown here is derived from an EMBL/GenBank/DDBJ whole genome shotgun (WGS) entry which is preliminary data.</text>
</comment>
<dbReference type="PANTHER" id="PTHR48100">
    <property type="entry name" value="BROAD-SPECIFICITY PHOSPHATASE YOR283W-RELATED"/>
    <property type="match status" value="1"/>
</dbReference>
<dbReference type="EMBL" id="JBBKTX010000023">
    <property type="protein sequence ID" value="MFK4754011.1"/>
    <property type="molecule type" value="Genomic_DNA"/>
</dbReference>
<protein>
    <submittedName>
        <fullName evidence="1">Histidine phosphatase family protein</fullName>
    </submittedName>
</protein>
<gene>
    <name evidence="1" type="ORF">WG929_16490</name>
</gene>
<dbReference type="Pfam" id="PF00300">
    <property type="entry name" value="His_Phos_1"/>
    <property type="match status" value="1"/>
</dbReference>
<dbReference type="SMART" id="SM00855">
    <property type="entry name" value="PGAM"/>
    <property type="match status" value="1"/>
</dbReference>
<sequence>MTTGDTIIDLVRHGAVAGEPALYGSTDVALSNAGWQQLERAFAAISAPVSVVSSPLQRCQAFATHWSQQQGLTLAIIAELREYDFGDWDGIPFDVLFGTPEDNPDGWSELEAFSQFPAGNPPPGGERIEQVYERVVRGWNQVLKQSAGGHTVVVCHSAVIRLILGYLLPVDWRDGSWYSSLSIHYGSRTRIRIPAHPEAAAVVECIGWLPADNDQPERQHGGE</sequence>
<dbReference type="InterPro" id="IPR050275">
    <property type="entry name" value="PGM_Phosphatase"/>
</dbReference>
<dbReference type="SUPFAM" id="SSF53254">
    <property type="entry name" value="Phosphoglycerate mutase-like"/>
    <property type="match status" value="1"/>
</dbReference>
<dbReference type="Gene3D" id="3.40.50.1240">
    <property type="entry name" value="Phosphoglycerate mutase-like"/>
    <property type="match status" value="1"/>
</dbReference>
<organism evidence="1 2">
    <name type="scientific">Oceanobacter antarcticus</name>
    <dbReference type="NCBI Taxonomy" id="3133425"/>
    <lineage>
        <taxon>Bacteria</taxon>
        <taxon>Pseudomonadati</taxon>
        <taxon>Pseudomonadota</taxon>
        <taxon>Gammaproteobacteria</taxon>
        <taxon>Oceanospirillales</taxon>
        <taxon>Oceanospirillaceae</taxon>
        <taxon>Oceanobacter</taxon>
    </lineage>
</organism>
<proteinExistence type="predicted"/>
<dbReference type="Proteomes" id="UP001620597">
    <property type="component" value="Unassembled WGS sequence"/>
</dbReference>
<dbReference type="InterPro" id="IPR029033">
    <property type="entry name" value="His_PPase_superfam"/>
</dbReference>
<reference evidence="1 2" key="1">
    <citation type="submission" date="2024-03" db="EMBL/GenBank/DDBJ databases">
        <title>High-quality draft genome sequence of Oceanobacter sp. wDCs-4.</title>
        <authorList>
            <person name="Dong C."/>
        </authorList>
    </citation>
    <scope>NUCLEOTIDE SEQUENCE [LARGE SCALE GENOMIC DNA]</scope>
    <source>
        <strain evidence="2">wDCs-4</strain>
    </source>
</reference>
<keyword evidence="2" id="KW-1185">Reference proteome</keyword>
<dbReference type="InterPro" id="IPR013078">
    <property type="entry name" value="His_Pase_superF_clade-1"/>
</dbReference>
<dbReference type="CDD" id="cd07067">
    <property type="entry name" value="HP_PGM_like"/>
    <property type="match status" value="1"/>
</dbReference>
<evidence type="ECO:0000313" key="2">
    <source>
        <dbReference type="Proteomes" id="UP001620597"/>
    </source>
</evidence>
<name>A0ABW8NMC7_9GAMM</name>
<accession>A0ABW8NMC7</accession>
<dbReference type="PANTHER" id="PTHR48100:SF1">
    <property type="entry name" value="HISTIDINE PHOSPHATASE FAMILY PROTEIN-RELATED"/>
    <property type="match status" value="1"/>
</dbReference>
<dbReference type="RefSeq" id="WP_416206982.1">
    <property type="nucleotide sequence ID" value="NZ_JBBKTX010000023.1"/>
</dbReference>